<evidence type="ECO:0000313" key="8">
    <source>
        <dbReference type="Proteomes" id="UP001165060"/>
    </source>
</evidence>
<evidence type="ECO:0000256" key="4">
    <source>
        <dbReference type="PROSITE-ProRule" id="PRU00282"/>
    </source>
</evidence>
<organism evidence="7 8">
    <name type="scientific">Tetraparma gracilis</name>
    <dbReference type="NCBI Taxonomy" id="2962635"/>
    <lineage>
        <taxon>Eukaryota</taxon>
        <taxon>Sar</taxon>
        <taxon>Stramenopiles</taxon>
        <taxon>Ochrophyta</taxon>
        <taxon>Bolidophyceae</taxon>
        <taxon>Parmales</taxon>
        <taxon>Triparmaceae</taxon>
        <taxon>Tetraparma</taxon>
    </lineage>
</organism>
<dbReference type="Proteomes" id="UP001165060">
    <property type="component" value="Unassembled WGS sequence"/>
</dbReference>
<accession>A0ABQ6MLY8</accession>
<feature type="repeat" description="Solcar" evidence="4">
    <location>
        <begin position="244"/>
        <end position="327"/>
    </location>
</feature>
<keyword evidence="2 4" id="KW-0812">Transmembrane</keyword>
<comment type="subcellular location">
    <subcellularLocation>
        <location evidence="1">Membrane</location>
        <topology evidence="1">Multi-pass membrane protein</topology>
    </subcellularLocation>
</comment>
<dbReference type="EMBL" id="BRYB01001582">
    <property type="protein sequence ID" value="GMI28991.1"/>
    <property type="molecule type" value="Genomic_DNA"/>
</dbReference>
<comment type="caution">
    <text evidence="7">The sequence shown here is derived from an EMBL/GenBank/DDBJ whole genome shotgun (WGS) entry which is preliminary data.</text>
</comment>
<keyword evidence="6" id="KW-0732">Signal</keyword>
<evidence type="ECO:0008006" key="9">
    <source>
        <dbReference type="Google" id="ProtNLM"/>
    </source>
</evidence>
<keyword evidence="3 4" id="KW-0472">Membrane</keyword>
<evidence type="ECO:0000256" key="2">
    <source>
        <dbReference type="ARBA" id="ARBA00022692"/>
    </source>
</evidence>
<feature type="signal peptide" evidence="6">
    <location>
        <begin position="1"/>
        <end position="18"/>
    </location>
</feature>
<gene>
    <name evidence="7" type="ORF">TeGR_g13486</name>
</gene>
<dbReference type="InterPro" id="IPR023395">
    <property type="entry name" value="MCP_dom_sf"/>
</dbReference>
<dbReference type="PANTHER" id="PTHR46982">
    <property type="entry name" value="CITRATE/OXOGLUTARATE CARRIER PROTEIN"/>
    <property type="match status" value="1"/>
</dbReference>
<dbReference type="InterPro" id="IPR053017">
    <property type="entry name" value="Mito_Cit/Oxoglu_Carrier"/>
</dbReference>
<evidence type="ECO:0000256" key="3">
    <source>
        <dbReference type="ARBA" id="ARBA00023136"/>
    </source>
</evidence>
<protein>
    <recommendedName>
        <fullName evidence="9">Mitochondrial carrier</fullName>
    </recommendedName>
</protein>
<evidence type="ECO:0000313" key="7">
    <source>
        <dbReference type="EMBL" id="GMI28991.1"/>
    </source>
</evidence>
<evidence type="ECO:0000256" key="5">
    <source>
        <dbReference type="RuleBase" id="RU000488"/>
    </source>
</evidence>
<feature type="chain" id="PRO_5045867436" description="Mitochondrial carrier" evidence="6">
    <location>
        <begin position="19"/>
        <end position="327"/>
    </location>
</feature>
<dbReference type="PROSITE" id="PS50920">
    <property type="entry name" value="SOLCAR"/>
    <property type="match status" value="2"/>
</dbReference>
<evidence type="ECO:0000256" key="6">
    <source>
        <dbReference type="SAM" id="SignalP"/>
    </source>
</evidence>
<dbReference type="SUPFAM" id="SSF103506">
    <property type="entry name" value="Mitochondrial carrier"/>
    <property type="match status" value="1"/>
</dbReference>
<reference evidence="7 8" key="1">
    <citation type="journal article" date="2023" name="Commun. Biol.">
        <title>Genome analysis of Parmales, the sister group of diatoms, reveals the evolutionary specialization of diatoms from phago-mixotrophs to photoautotrophs.</title>
        <authorList>
            <person name="Ban H."/>
            <person name="Sato S."/>
            <person name="Yoshikawa S."/>
            <person name="Yamada K."/>
            <person name="Nakamura Y."/>
            <person name="Ichinomiya M."/>
            <person name="Sato N."/>
            <person name="Blanc-Mathieu R."/>
            <person name="Endo H."/>
            <person name="Kuwata A."/>
            <person name="Ogata H."/>
        </authorList>
    </citation>
    <scope>NUCLEOTIDE SEQUENCE [LARGE SCALE GENOMIC DNA]</scope>
</reference>
<sequence length="327" mass="34121">MHLLSLLLALLLLPACLATSLSSAARAAILSTGAKHPLEYASSSLSRSPSVLRTLASGAALRIASDLTGGIPLENVKTKQALHEPSGRGKPLSRGLSIPAAIAELTAGAPTAYPLLRLWSGLPLRVAEGSLLGGAYLVSSRAARGALLRSGSPRALAALGGGLVGGLAQSALMTPTSVVTNRLVGGQGKTTGSVVREVVEGGGWRGFYAGFPAMAARQTTNWASRATFTELARSGLGLRRLGLKGEVLAGVVGGAASVWNTPIEVVRVRKQRDVEQGREGGKSYERYFRDIYENEGWEGLYRGVGPRCLQAVWQTNWMVVAPGVLGF</sequence>
<dbReference type="PANTHER" id="PTHR46982:SF1">
    <property type="entry name" value="CITRATE_OXOGLUTARATE CARRIER PROTEIN"/>
    <property type="match status" value="1"/>
</dbReference>
<comment type="similarity">
    <text evidence="5">Belongs to the mitochondrial carrier (TC 2.A.29) family.</text>
</comment>
<feature type="repeat" description="Solcar" evidence="4">
    <location>
        <begin position="153"/>
        <end position="235"/>
    </location>
</feature>
<dbReference type="Pfam" id="PF00153">
    <property type="entry name" value="Mito_carr"/>
    <property type="match status" value="2"/>
</dbReference>
<evidence type="ECO:0000256" key="1">
    <source>
        <dbReference type="ARBA" id="ARBA00004141"/>
    </source>
</evidence>
<dbReference type="InterPro" id="IPR018108">
    <property type="entry name" value="MCP_transmembrane"/>
</dbReference>
<keyword evidence="8" id="KW-1185">Reference proteome</keyword>
<dbReference type="Gene3D" id="1.50.40.10">
    <property type="entry name" value="Mitochondrial carrier domain"/>
    <property type="match status" value="2"/>
</dbReference>
<name>A0ABQ6MLY8_9STRA</name>
<proteinExistence type="inferred from homology"/>
<keyword evidence="5" id="KW-0813">Transport</keyword>